<evidence type="ECO:0000256" key="2">
    <source>
        <dbReference type="ARBA" id="ARBA00011881"/>
    </source>
</evidence>
<proteinExistence type="predicted"/>
<dbReference type="EC" id="4.3.1.24" evidence="3"/>
<dbReference type="EMBL" id="KI630443">
    <property type="protein sequence ID" value="EYU39615.1"/>
    <property type="molecule type" value="Genomic_DNA"/>
</dbReference>
<gene>
    <name evidence="5" type="ORF">MIMGU_mgv1a018038mg</name>
</gene>
<keyword evidence="4" id="KW-0585">Phenylalanine catabolism</keyword>
<evidence type="ECO:0000256" key="1">
    <source>
        <dbReference type="ARBA" id="ARBA00002235"/>
    </source>
</evidence>
<comment type="function">
    <text evidence="1">This is a key enzyme of plant metabolism catalyzing the first reaction in the biosynthesis from L-phenylalanine of a wide variety of natural products based on the phenylpropane skeleton.</text>
</comment>
<name>A0A022RL42_ERYGU</name>
<accession>A0A022RL42</accession>
<dbReference type="STRING" id="4155.A0A022RL42"/>
<evidence type="ECO:0000313" key="5">
    <source>
        <dbReference type="EMBL" id="EYU39615.1"/>
    </source>
</evidence>
<dbReference type="SUPFAM" id="SSF48557">
    <property type="entry name" value="L-aspartase-like"/>
    <property type="match status" value="1"/>
</dbReference>
<dbReference type="AlphaFoldDB" id="A0A022RL42"/>
<organism evidence="5 6">
    <name type="scientific">Erythranthe guttata</name>
    <name type="common">Yellow monkey flower</name>
    <name type="synonym">Mimulus guttatus</name>
    <dbReference type="NCBI Taxonomy" id="4155"/>
    <lineage>
        <taxon>Eukaryota</taxon>
        <taxon>Viridiplantae</taxon>
        <taxon>Streptophyta</taxon>
        <taxon>Embryophyta</taxon>
        <taxon>Tracheophyta</taxon>
        <taxon>Spermatophyta</taxon>
        <taxon>Magnoliopsida</taxon>
        <taxon>eudicotyledons</taxon>
        <taxon>Gunneridae</taxon>
        <taxon>Pentapetalae</taxon>
        <taxon>asterids</taxon>
        <taxon>lamiids</taxon>
        <taxon>Lamiales</taxon>
        <taxon>Phrymaceae</taxon>
        <taxon>Erythranthe</taxon>
    </lineage>
</organism>
<dbReference type="PANTHER" id="PTHR10362">
    <property type="entry name" value="HISTIDINE AMMONIA-LYASE"/>
    <property type="match status" value="1"/>
</dbReference>
<evidence type="ECO:0000256" key="4">
    <source>
        <dbReference type="ARBA" id="ARBA00023232"/>
    </source>
</evidence>
<dbReference type="Gene3D" id="1.20.200.10">
    <property type="entry name" value="Fumarase/aspartase (Central domain)"/>
    <property type="match status" value="1"/>
</dbReference>
<comment type="subunit">
    <text evidence="2">Homotetramer.</text>
</comment>
<keyword evidence="6" id="KW-1185">Reference proteome</keyword>
<evidence type="ECO:0000256" key="3">
    <source>
        <dbReference type="ARBA" id="ARBA00012139"/>
    </source>
</evidence>
<sequence length="76" mass="8589">MENGRPVIGNRIENCRSYPLYKFVRGEAETSFLTGEKDRSPGEEFDKVFSAICDGRLIDPLLDCLKEWNGSPLPPI</sequence>
<reference evidence="5 6" key="1">
    <citation type="journal article" date="2013" name="Proc. Natl. Acad. Sci. U.S.A.">
        <title>Fine-scale variation in meiotic recombination in Mimulus inferred from population shotgun sequencing.</title>
        <authorList>
            <person name="Hellsten U."/>
            <person name="Wright K.M."/>
            <person name="Jenkins J."/>
            <person name="Shu S."/>
            <person name="Yuan Y."/>
            <person name="Wessler S.R."/>
            <person name="Schmutz J."/>
            <person name="Willis J.H."/>
            <person name="Rokhsar D.S."/>
        </authorList>
    </citation>
    <scope>NUCLEOTIDE SEQUENCE [LARGE SCALE GENOMIC DNA]</scope>
    <source>
        <strain evidence="6">cv. DUN x IM62</strain>
    </source>
</reference>
<dbReference type="GO" id="GO:0006559">
    <property type="term" value="P:L-phenylalanine catabolic process"/>
    <property type="evidence" value="ECO:0007669"/>
    <property type="project" value="UniProtKB-KW"/>
</dbReference>
<protein>
    <recommendedName>
        <fullName evidence="3">phenylalanine ammonia-lyase</fullName>
        <ecNumber evidence="3">4.3.1.24</ecNumber>
    </recommendedName>
</protein>
<dbReference type="Proteomes" id="UP000030748">
    <property type="component" value="Unassembled WGS sequence"/>
</dbReference>
<evidence type="ECO:0000313" key="6">
    <source>
        <dbReference type="Proteomes" id="UP000030748"/>
    </source>
</evidence>
<dbReference type="InterPro" id="IPR001106">
    <property type="entry name" value="Aromatic_Lyase"/>
</dbReference>
<dbReference type="InterPro" id="IPR008948">
    <property type="entry name" value="L-Aspartase-like"/>
</dbReference>
<dbReference type="GO" id="GO:0045548">
    <property type="term" value="F:phenylalanine ammonia-lyase activity"/>
    <property type="evidence" value="ECO:0007669"/>
    <property type="project" value="UniProtKB-EC"/>
</dbReference>